<dbReference type="GO" id="GO:0009279">
    <property type="term" value="C:cell outer membrane"/>
    <property type="evidence" value="ECO:0007669"/>
    <property type="project" value="UniProtKB-SubCell"/>
</dbReference>
<keyword evidence="3 6" id="KW-0732">Signal</keyword>
<evidence type="ECO:0000256" key="2">
    <source>
        <dbReference type="ARBA" id="ARBA00006275"/>
    </source>
</evidence>
<accession>A0A4R6Q9W6</accession>
<keyword evidence="5" id="KW-0998">Cell outer membrane</keyword>
<evidence type="ECO:0000313" key="8">
    <source>
        <dbReference type="EMBL" id="TDP58676.1"/>
    </source>
</evidence>
<proteinExistence type="inferred from homology"/>
<dbReference type="Pfam" id="PF07980">
    <property type="entry name" value="SusD_RagB"/>
    <property type="match status" value="1"/>
</dbReference>
<evidence type="ECO:0000256" key="4">
    <source>
        <dbReference type="ARBA" id="ARBA00023136"/>
    </source>
</evidence>
<dbReference type="Gene3D" id="1.10.3780.10">
    <property type="entry name" value="SusD-like"/>
    <property type="match status" value="1"/>
</dbReference>
<dbReference type="Proteomes" id="UP000295260">
    <property type="component" value="Unassembled WGS sequence"/>
</dbReference>
<evidence type="ECO:0000259" key="7">
    <source>
        <dbReference type="Pfam" id="PF07980"/>
    </source>
</evidence>
<keyword evidence="9" id="KW-1185">Reference proteome</keyword>
<evidence type="ECO:0000256" key="5">
    <source>
        <dbReference type="ARBA" id="ARBA00023237"/>
    </source>
</evidence>
<name>A0A4R6Q9W6_9FLAO</name>
<dbReference type="SUPFAM" id="SSF48452">
    <property type="entry name" value="TPR-like"/>
    <property type="match status" value="1"/>
</dbReference>
<keyword evidence="4" id="KW-0472">Membrane</keyword>
<dbReference type="Gene3D" id="1.25.40.390">
    <property type="match status" value="1"/>
</dbReference>
<feature type="chain" id="PRO_5020809565" evidence="6">
    <location>
        <begin position="22"/>
        <end position="542"/>
    </location>
</feature>
<evidence type="ECO:0000256" key="1">
    <source>
        <dbReference type="ARBA" id="ARBA00004442"/>
    </source>
</evidence>
<sequence length="542" mass="60439">MKKITKLLMLLTLLAIVYSCSDDLEVKPNDPLREDSDAFYSKPDAYTRAIAGVYANLSITSTTGAGDSNLGGIDAGFSQYGRVLWYLNTLTTDEAIWSYEGGNDLGVRELQRNIWDAENPFFRGMFSRAMLQVALANEFLRQSTPSKLSSRGISDQEQTKIQEFRNESRVLRAFAYYNMMDLFGKAAFNDENQSVGVKGQQYNRQQLFDFIESELLEVIPNLKAPRTNQQGRLDQGMARMILAKIYLNAEVYIGENRYADCIEQCTQIINGGYSLEPNYLDNFKADNDTSTEIIFALQSDGILTQNYGPTTVMVNGSIGSLPSEQNGASFGVGAGGWGGAIRLRKQFVEKFNGFEFDFDARKTISGGGDRSLEITNVTNRNQGYILQKFSNVTSTGISGSNSVFVDTDFPLFRLADVYLMYAEAQMRNDGATNGSSTTNVSSTSLGYINALRERANDGNFANVTSSQVTLDFILDERTRELHWEAHRRQDLIRFDKFTGGNYNWAWKGNGLNGIALPSHFKVFPLHPLTLSSNTNLTQNTGY</sequence>
<organism evidence="8 9">
    <name type="scientific">Flavobacterium dankookense</name>
    <dbReference type="NCBI Taxonomy" id="706186"/>
    <lineage>
        <taxon>Bacteria</taxon>
        <taxon>Pseudomonadati</taxon>
        <taxon>Bacteroidota</taxon>
        <taxon>Flavobacteriia</taxon>
        <taxon>Flavobacteriales</taxon>
        <taxon>Flavobacteriaceae</taxon>
        <taxon>Flavobacterium</taxon>
    </lineage>
</organism>
<dbReference type="InterPro" id="IPR011990">
    <property type="entry name" value="TPR-like_helical_dom_sf"/>
</dbReference>
<feature type="domain" description="RagB/SusD" evidence="7">
    <location>
        <begin position="376"/>
        <end position="542"/>
    </location>
</feature>
<dbReference type="InterPro" id="IPR012944">
    <property type="entry name" value="SusD_RagB_dom"/>
</dbReference>
<evidence type="ECO:0000256" key="6">
    <source>
        <dbReference type="SAM" id="SignalP"/>
    </source>
</evidence>
<dbReference type="EMBL" id="SNXR01000014">
    <property type="protein sequence ID" value="TDP58676.1"/>
    <property type="molecule type" value="Genomic_DNA"/>
</dbReference>
<comment type="subcellular location">
    <subcellularLocation>
        <location evidence="1">Cell outer membrane</location>
    </subcellularLocation>
</comment>
<dbReference type="Gene3D" id="1.25.40.10">
    <property type="entry name" value="Tetratricopeptide repeat domain"/>
    <property type="match status" value="1"/>
</dbReference>
<feature type="signal peptide" evidence="6">
    <location>
        <begin position="1"/>
        <end position="21"/>
    </location>
</feature>
<dbReference type="PROSITE" id="PS51257">
    <property type="entry name" value="PROKAR_LIPOPROTEIN"/>
    <property type="match status" value="1"/>
</dbReference>
<evidence type="ECO:0000313" key="9">
    <source>
        <dbReference type="Proteomes" id="UP000295260"/>
    </source>
</evidence>
<dbReference type="RefSeq" id="WP_133533174.1">
    <property type="nucleotide sequence ID" value="NZ_SNXR01000014.1"/>
</dbReference>
<dbReference type="OrthoDB" id="5694214at2"/>
<gene>
    <name evidence="8" type="ORF">BC748_1904</name>
</gene>
<comment type="similarity">
    <text evidence="2">Belongs to the SusD family.</text>
</comment>
<evidence type="ECO:0000256" key="3">
    <source>
        <dbReference type="ARBA" id="ARBA00022729"/>
    </source>
</evidence>
<reference evidence="8 9" key="1">
    <citation type="submission" date="2019-03" db="EMBL/GenBank/DDBJ databases">
        <title>Genomic Encyclopedia of Archaeal and Bacterial Type Strains, Phase II (KMG-II): from individual species to whole genera.</title>
        <authorList>
            <person name="Goeker M."/>
        </authorList>
    </citation>
    <scope>NUCLEOTIDE SEQUENCE [LARGE SCALE GENOMIC DNA]</scope>
    <source>
        <strain evidence="8 9">DSM 25687</strain>
    </source>
</reference>
<comment type="caution">
    <text evidence="8">The sequence shown here is derived from an EMBL/GenBank/DDBJ whole genome shotgun (WGS) entry which is preliminary data.</text>
</comment>
<protein>
    <submittedName>
        <fullName evidence="8">SusD-like starch-binding protein associating with outer membrane</fullName>
    </submittedName>
</protein>
<dbReference type="AlphaFoldDB" id="A0A4R6Q9W6"/>